<gene>
    <name evidence="1" type="ORF">MA16_Dca008980</name>
</gene>
<dbReference type="Proteomes" id="UP000233837">
    <property type="component" value="Unassembled WGS sequence"/>
</dbReference>
<evidence type="ECO:0000313" key="1">
    <source>
        <dbReference type="EMBL" id="PKU78355.1"/>
    </source>
</evidence>
<reference evidence="1 2" key="1">
    <citation type="journal article" date="2016" name="Sci. Rep.">
        <title>The Dendrobium catenatum Lindl. genome sequence provides insights into polysaccharide synthase, floral development and adaptive evolution.</title>
        <authorList>
            <person name="Zhang G.Q."/>
            <person name="Xu Q."/>
            <person name="Bian C."/>
            <person name="Tsai W.C."/>
            <person name="Yeh C.M."/>
            <person name="Liu K.W."/>
            <person name="Yoshida K."/>
            <person name="Zhang L.S."/>
            <person name="Chang S.B."/>
            <person name="Chen F."/>
            <person name="Shi Y."/>
            <person name="Su Y.Y."/>
            <person name="Zhang Y.Q."/>
            <person name="Chen L.J."/>
            <person name="Yin Y."/>
            <person name="Lin M."/>
            <person name="Huang H."/>
            <person name="Deng H."/>
            <person name="Wang Z.W."/>
            <person name="Zhu S.L."/>
            <person name="Zhao X."/>
            <person name="Deng C."/>
            <person name="Niu S.C."/>
            <person name="Huang J."/>
            <person name="Wang M."/>
            <person name="Liu G.H."/>
            <person name="Yang H.J."/>
            <person name="Xiao X.J."/>
            <person name="Hsiao Y.Y."/>
            <person name="Wu W.L."/>
            <person name="Chen Y.Y."/>
            <person name="Mitsuda N."/>
            <person name="Ohme-Takagi M."/>
            <person name="Luo Y.B."/>
            <person name="Van de Peer Y."/>
            <person name="Liu Z.J."/>
        </authorList>
    </citation>
    <scope>NUCLEOTIDE SEQUENCE [LARGE SCALE GENOMIC DNA]</scope>
    <source>
        <tissue evidence="1">The whole plant</tissue>
    </source>
</reference>
<keyword evidence="2" id="KW-1185">Reference proteome</keyword>
<name>A0A2I0WRQ8_9ASPA</name>
<sequence>MARAAVISNLDLPDDYDVLSIDLDEEPSDAICSISEGEGANTLVHIRNALENAPDEFLFMMSEELGWRQKVILAPGQETCNHT</sequence>
<reference evidence="1 2" key="2">
    <citation type="journal article" date="2017" name="Nature">
        <title>The Apostasia genome and the evolution of orchids.</title>
        <authorList>
            <person name="Zhang G.Q."/>
            <person name="Liu K.W."/>
            <person name="Li Z."/>
            <person name="Lohaus R."/>
            <person name="Hsiao Y.Y."/>
            <person name="Niu S.C."/>
            <person name="Wang J.Y."/>
            <person name="Lin Y.C."/>
            <person name="Xu Q."/>
            <person name="Chen L.J."/>
            <person name="Yoshida K."/>
            <person name="Fujiwara S."/>
            <person name="Wang Z.W."/>
            <person name="Zhang Y.Q."/>
            <person name="Mitsuda N."/>
            <person name="Wang M."/>
            <person name="Liu G.H."/>
            <person name="Pecoraro L."/>
            <person name="Huang H.X."/>
            <person name="Xiao X.J."/>
            <person name="Lin M."/>
            <person name="Wu X.Y."/>
            <person name="Wu W.L."/>
            <person name="Chen Y.Y."/>
            <person name="Chang S.B."/>
            <person name="Sakamoto S."/>
            <person name="Ohme-Takagi M."/>
            <person name="Yagi M."/>
            <person name="Zeng S.J."/>
            <person name="Shen C.Y."/>
            <person name="Yeh C.M."/>
            <person name="Luo Y.B."/>
            <person name="Tsai W.C."/>
            <person name="Van de Peer Y."/>
            <person name="Liu Z.J."/>
        </authorList>
    </citation>
    <scope>NUCLEOTIDE SEQUENCE [LARGE SCALE GENOMIC DNA]</scope>
    <source>
        <tissue evidence="1">The whole plant</tissue>
    </source>
</reference>
<organism evidence="1 2">
    <name type="scientific">Dendrobium catenatum</name>
    <dbReference type="NCBI Taxonomy" id="906689"/>
    <lineage>
        <taxon>Eukaryota</taxon>
        <taxon>Viridiplantae</taxon>
        <taxon>Streptophyta</taxon>
        <taxon>Embryophyta</taxon>
        <taxon>Tracheophyta</taxon>
        <taxon>Spermatophyta</taxon>
        <taxon>Magnoliopsida</taxon>
        <taxon>Liliopsida</taxon>
        <taxon>Asparagales</taxon>
        <taxon>Orchidaceae</taxon>
        <taxon>Epidendroideae</taxon>
        <taxon>Malaxideae</taxon>
        <taxon>Dendrobiinae</taxon>
        <taxon>Dendrobium</taxon>
    </lineage>
</organism>
<protein>
    <submittedName>
        <fullName evidence="1">Uncharacterized protein</fullName>
    </submittedName>
</protein>
<accession>A0A2I0WRQ8</accession>
<dbReference type="AlphaFoldDB" id="A0A2I0WRQ8"/>
<dbReference type="EMBL" id="KZ502458">
    <property type="protein sequence ID" value="PKU78355.1"/>
    <property type="molecule type" value="Genomic_DNA"/>
</dbReference>
<proteinExistence type="predicted"/>
<evidence type="ECO:0000313" key="2">
    <source>
        <dbReference type="Proteomes" id="UP000233837"/>
    </source>
</evidence>